<reference evidence="9 10" key="1">
    <citation type="submission" date="2010-04" db="EMBL/GenBank/DDBJ databases">
        <title>Complete sequence of chromosome 1 of Burkholderia sp. CCGE1002.</title>
        <authorList>
            <consortium name="US DOE Joint Genome Institute"/>
            <person name="Lucas S."/>
            <person name="Copeland A."/>
            <person name="Lapidus A."/>
            <person name="Cheng J.-F."/>
            <person name="Bruce D."/>
            <person name="Goodwin L."/>
            <person name="Pitluck S."/>
            <person name="Chertkov O."/>
            <person name="Detter J.C."/>
            <person name="Han C."/>
            <person name="Tapia R."/>
            <person name="Land M."/>
            <person name="Hauser L."/>
            <person name="Kyrpides N."/>
            <person name="Ovchinnikova G."/>
            <person name="Martinez-Romero E."/>
            <person name="Hernandez M.A.R."/>
            <person name="Tiedje J.M."/>
            <person name="Woyke T."/>
        </authorList>
    </citation>
    <scope>NUCLEOTIDE SEQUENCE [LARGE SCALE GENOMIC DNA]</scope>
    <source>
        <strain evidence="9 10">CCGE1002</strain>
    </source>
</reference>
<dbReference type="GeneID" id="301092499"/>
<dbReference type="GO" id="GO:0000160">
    <property type="term" value="P:phosphorelay signal transduction system"/>
    <property type="evidence" value="ECO:0007669"/>
    <property type="project" value="UniProtKB-KW"/>
</dbReference>
<dbReference type="Gene3D" id="1.10.10.10">
    <property type="entry name" value="Winged helix-like DNA-binding domain superfamily/Winged helix DNA-binding domain"/>
    <property type="match status" value="1"/>
</dbReference>
<dbReference type="RefSeq" id="WP_013089109.1">
    <property type="nucleotide sequence ID" value="NC_014117.1"/>
</dbReference>
<keyword evidence="4" id="KW-0238">DNA-binding</keyword>
<keyword evidence="1 6" id="KW-0597">Phosphoprotein</keyword>
<dbReference type="Proteomes" id="UP000002190">
    <property type="component" value="Chromosome 1"/>
</dbReference>
<evidence type="ECO:0000256" key="6">
    <source>
        <dbReference type="PROSITE-ProRule" id="PRU00169"/>
    </source>
</evidence>
<dbReference type="eggNOG" id="COG4566">
    <property type="taxonomic scope" value="Bacteria"/>
</dbReference>
<evidence type="ECO:0000259" key="8">
    <source>
        <dbReference type="PROSITE" id="PS50110"/>
    </source>
</evidence>
<dbReference type="KEGG" id="bge:BC1002_1142"/>
<dbReference type="AlphaFoldDB" id="D5W6T2"/>
<dbReference type="HOGENOM" id="CLU_000445_90_4_4"/>
<dbReference type="Gene3D" id="3.40.50.2300">
    <property type="match status" value="1"/>
</dbReference>
<keyword evidence="2" id="KW-0902">Two-component regulatory system</keyword>
<sequence length="222" mass="24159">MLNTETAWSATTAANRTAGIVYVVDDDDSVREALTGLLRSIDLEVDAFRSAEEFLAAPKGPGPACLVLDVRLRGQSGLALQKSLLTQQRAPMPVVFMTGYGDIAMTVEAMKAGALDFLTKPFRDQDMIDAVVTALQRDAQRLEADSSLFEARERWGALTPREREVLVNVASGLMNKQIASRMRIAEVTVKIHRGQAMRKMNVRSVADLVRKTVALGVGPSGQ</sequence>
<evidence type="ECO:0000256" key="3">
    <source>
        <dbReference type="ARBA" id="ARBA00023015"/>
    </source>
</evidence>
<evidence type="ECO:0000259" key="7">
    <source>
        <dbReference type="PROSITE" id="PS50043"/>
    </source>
</evidence>
<dbReference type="PANTHER" id="PTHR44688:SF16">
    <property type="entry name" value="DNA-BINDING TRANSCRIPTIONAL ACTIVATOR DEVR_DOSR"/>
    <property type="match status" value="1"/>
</dbReference>
<reference evidence="9 10" key="2">
    <citation type="journal article" date="2012" name="J. Bacteriol.">
        <title>Genome Sequences of Burkholderia sp. Strains CCGE1002 and H160, Isolated from Legume Nodules in Mexico and Brazil.</title>
        <authorList>
            <person name="Ormeno-Orrillo E."/>
            <person name="Rogel M.A."/>
            <person name="Chueire L.M."/>
            <person name="Tiedje J.M."/>
            <person name="Martinez-Romero E."/>
            <person name="Hungria M."/>
        </authorList>
    </citation>
    <scope>NUCLEOTIDE SEQUENCE [LARGE SCALE GENOMIC DNA]</scope>
    <source>
        <strain evidence="9 10">CCGE1002</strain>
    </source>
</reference>
<dbReference type="SMART" id="SM00448">
    <property type="entry name" value="REC"/>
    <property type="match status" value="1"/>
</dbReference>
<organism evidence="9 10">
    <name type="scientific">Paraburkholderia atlantica</name>
    <dbReference type="NCBI Taxonomy" id="2654982"/>
    <lineage>
        <taxon>Bacteria</taxon>
        <taxon>Pseudomonadati</taxon>
        <taxon>Pseudomonadota</taxon>
        <taxon>Betaproteobacteria</taxon>
        <taxon>Burkholderiales</taxon>
        <taxon>Burkholderiaceae</taxon>
        <taxon>Paraburkholderia</taxon>
    </lineage>
</organism>
<dbReference type="GO" id="GO:0006355">
    <property type="term" value="P:regulation of DNA-templated transcription"/>
    <property type="evidence" value="ECO:0007669"/>
    <property type="project" value="InterPro"/>
</dbReference>
<dbReference type="PANTHER" id="PTHR44688">
    <property type="entry name" value="DNA-BINDING TRANSCRIPTIONAL ACTIVATOR DEVR_DOSR"/>
    <property type="match status" value="1"/>
</dbReference>
<dbReference type="PROSITE" id="PS50043">
    <property type="entry name" value="HTH_LUXR_2"/>
    <property type="match status" value="1"/>
</dbReference>
<proteinExistence type="predicted"/>
<keyword evidence="3" id="KW-0805">Transcription regulation</keyword>
<dbReference type="PROSITE" id="PS50110">
    <property type="entry name" value="RESPONSE_REGULATORY"/>
    <property type="match status" value="1"/>
</dbReference>
<dbReference type="PRINTS" id="PR00038">
    <property type="entry name" value="HTHLUXR"/>
</dbReference>
<accession>D5W6T2</accession>
<evidence type="ECO:0000256" key="4">
    <source>
        <dbReference type="ARBA" id="ARBA00023125"/>
    </source>
</evidence>
<dbReference type="EMBL" id="CP002013">
    <property type="protein sequence ID" value="ADG15227.1"/>
    <property type="molecule type" value="Genomic_DNA"/>
</dbReference>
<dbReference type="CDD" id="cd06170">
    <property type="entry name" value="LuxR_C_like"/>
    <property type="match status" value="1"/>
</dbReference>
<dbReference type="SMART" id="SM00421">
    <property type="entry name" value="HTH_LUXR"/>
    <property type="match status" value="1"/>
</dbReference>
<keyword evidence="5" id="KW-0804">Transcription</keyword>
<dbReference type="InterPro" id="IPR011006">
    <property type="entry name" value="CheY-like_superfamily"/>
</dbReference>
<feature type="domain" description="Response regulatory" evidence="8">
    <location>
        <begin position="20"/>
        <end position="135"/>
    </location>
</feature>
<evidence type="ECO:0000256" key="5">
    <source>
        <dbReference type="ARBA" id="ARBA00023163"/>
    </source>
</evidence>
<feature type="domain" description="HTH luxR-type" evidence="7">
    <location>
        <begin position="151"/>
        <end position="216"/>
    </location>
</feature>
<protein>
    <submittedName>
        <fullName evidence="9">Two component transcriptional regulator, LuxR family</fullName>
    </submittedName>
</protein>
<evidence type="ECO:0000256" key="1">
    <source>
        <dbReference type="ARBA" id="ARBA00022553"/>
    </source>
</evidence>
<evidence type="ECO:0000256" key="2">
    <source>
        <dbReference type="ARBA" id="ARBA00023012"/>
    </source>
</evidence>
<evidence type="ECO:0000313" key="10">
    <source>
        <dbReference type="Proteomes" id="UP000002190"/>
    </source>
</evidence>
<dbReference type="InterPro" id="IPR036388">
    <property type="entry name" value="WH-like_DNA-bd_sf"/>
</dbReference>
<name>D5W6T2_PARAM</name>
<dbReference type="Pfam" id="PF00072">
    <property type="entry name" value="Response_reg"/>
    <property type="match status" value="1"/>
</dbReference>
<dbReference type="InterPro" id="IPR001789">
    <property type="entry name" value="Sig_transdc_resp-reg_receiver"/>
</dbReference>
<feature type="modified residue" description="4-aspartylphosphate" evidence="6">
    <location>
        <position position="69"/>
    </location>
</feature>
<dbReference type="FunFam" id="3.40.50.2300:FF:000018">
    <property type="entry name" value="DNA-binding transcriptional regulator NtrC"/>
    <property type="match status" value="1"/>
</dbReference>
<dbReference type="STRING" id="640511.BC1002_1142"/>
<dbReference type="GO" id="GO:0003677">
    <property type="term" value="F:DNA binding"/>
    <property type="evidence" value="ECO:0007669"/>
    <property type="project" value="UniProtKB-KW"/>
</dbReference>
<gene>
    <name evidence="9" type="ordered locus">BC1002_1142</name>
</gene>
<dbReference type="Pfam" id="PF00196">
    <property type="entry name" value="GerE"/>
    <property type="match status" value="1"/>
</dbReference>
<dbReference type="SUPFAM" id="SSF52172">
    <property type="entry name" value="CheY-like"/>
    <property type="match status" value="1"/>
</dbReference>
<dbReference type="InterPro" id="IPR000792">
    <property type="entry name" value="Tscrpt_reg_LuxR_C"/>
</dbReference>
<evidence type="ECO:0000313" key="9">
    <source>
        <dbReference type="EMBL" id="ADG15227.1"/>
    </source>
</evidence>